<dbReference type="EMBL" id="FUZT01000003">
    <property type="protein sequence ID" value="SKC54133.1"/>
    <property type="molecule type" value="Genomic_DNA"/>
</dbReference>
<dbReference type="AlphaFoldDB" id="A0A1T5JRZ8"/>
<evidence type="ECO:0000313" key="2">
    <source>
        <dbReference type="Proteomes" id="UP000190285"/>
    </source>
</evidence>
<organism evidence="1 2">
    <name type="scientific">Maledivibacter halophilus</name>
    <dbReference type="NCBI Taxonomy" id="36842"/>
    <lineage>
        <taxon>Bacteria</taxon>
        <taxon>Bacillati</taxon>
        <taxon>Bacillota</taxon>
        <taxon>Clostridia</taxon>
        <taxon>Peptostreptococcales</taxon>
        <taxon>Caminicellaceae</taxon>
        <taxon>Maledivibacter</taxon>
    </lineage>
</organism>
<dbReference type="OrthoDB" id="1707624at2"/>
<dbReference type="RefSeq" id="WP_079490242.1">
    <property type="nucleotide sequence ID" value="NZ_FUZT01000003.1"/>
</dbReference>
<sequence length="114" mass="14161">MYRIVCESYLNYIRDFDGKDKNDFRYQIMIPFELLLDLEKYKIEKKNKTLKYKKLEDFIWFMKKAIKDYPNFKSFLWTVESRGIKGKYYGVSSDEELREQIKIMNMFLKLVYWN</sequence>
<name>A0A1T5JRZ8_9FIRM</name>
<gene>
    <name evidence="1" type="ORF">SAMN02194393_01279</name>
</gene>
<dbReference type="Proteomes" id="UP000190285">
    <property type="component" value="Unassembled WGS sequence"/>
</dbReference>
<proteinExistence type="predicted"/>
<accession>A0A1T5JRZ8</accession>
<keyword evidence="2" id="KW-1185">Reference proteome</keyword>
<reference evidence="1 2" key="1">
    <citation type="submission" date="2017-02" db="EMBL/GenBank/DDBJ databases">
        <authorList>
            <person name="Peterson S.W."/>
        </authorList>
    </citation>
    <scope>NUCLEOTIDE SEQUENCE [LARGE SCALE GENOMIC DNA]</scope>
    <source>
        <strain evidence="1 2">M1</strain>
    </source>
</reference>
<protein>
    <submittedName>
        <fullName evidence="1">Uncharacterized protein</fullName>
    </submittedName>
</protein>
<evidence type="ECO:0000313" key="1">
    <source>
        <dbReference type="EMBL" id="SKC54133.1"/>
    </source>
</evidence>
<dbReference type="STRING" id="36842.SAMN02194393_01279"/>